<evidence type="ECO:0000256" key="2">
    <source>
        <dbReference type="ARBA" id="ARBA00022723"/>
    </source>
</evidence>
<name>A0A8T0IGZ1_CERPU</name>
<evidence type="ECO:0000256" key="1">
    <source>
        <dbReference type="ARBA" id="ARBA00001946"/>
    </source>
</evidence>
<evidence type="ECO:0000256" key="3">
    <source>
        <dbReference type="ARBA" id="ARBA00022801"/>
    </source>
</evidence>
<comment type="cofactor">
    <cofactor evidence="1">
        <name>Mg(2+)</name>
        <dbReference type="ChEBI" id="CHEBI:18420"/>
    </cofactor>
</comment>
<dbReference type="PROSITE" id="PS51462">
    <property type="entry name" value="NUDIX"/>
    <property type="match status" value="1"/>
</dbReference>
<dbReference type="SUPFAM" id="SSF55811">
    <property type="entry name" value="Nudix"/>
    <property type="match status" value="1"/>
</dbReference>
<gene>
    <name evidence="7" type="ORF">KC19_3G105600</name>
</gene>
<dbReference type="Gene3D" id="3.90.79.10">
    <property type="entry name" value="Nucleoside Triphosphate Pyrophosphohydrolase"/>
    <property type="match status" value="1"/>
</dbReference>
<dbReference type="AlphaFoldDB" id="A0A8T0IGZ1"/>
<evidence type="ECO:0000313" key="7">
    <source>
        <dbReference type="EMBL" id="KAG0583054.1"/>
    </source>
</evidence>
<dbReference type="GO" id="GO:0046872">
    <property type="term" value="F:metal ion binding"/>
    <property type="evidence" value="ECO:0007669"/>
    <property type="project" value="UniProtKB-KW"/>
</dbReference>
<feature type="domain" description="Nudix hydrolase" evidence="6">
    <location>
        <begin position="151"/>
        <end position="318"/>
    </location>
</feature>
<keyword evidence="4" id="KW-0460">Magnesium</keyword>
<evidence type="ECO:0000259" key="6">
    <source>
        <dbReference type="PROSITE" id="PS51462"/>
    </source>
</evidence>
<accession>A0A8T0IGZ1</accession>
<dbReference type="OrthoDB" id="242473at2759"/>
<dbReference type="CDD" id="cd02883">
    <property type="entry name" value="NUDIX_Hydrolase"/>
    <property type="match status" value="1"/>
</dbReference>
<proteinExistence type="predicted"/>
<feature type="compositionally biased region" description="Low complexity" evidence="5">
    <location>
        <begin position="1"/>
        <end position="13"/>
    </location>
</feature>
<keyword evidence="8" id="KW-1185">Reference proteome</keyword>
<protein>
    <recommendedName>
        <fullName evidence="6">Nudix hydrolase domain-containing protein</fullName>
    </recommendedName>
</protein>
<sequence>MAESGSGEMASGEEAGRPRGAGAGVEDVEHGAGAYSLLLACPAGVPASLLEVDFSPVYDRQPHPDSTLESAIEKTWEARLAAQPSFFNGTKFRYGGYKILTGSEEMKWATSACLHLGLTDYKTFVGTNLSPDWERFLAPDVDDAVKCRHTASPLGNGAIVKTADHKIIVLQRGSNVGEFPHTLVFPGGHSEPEEIGIKDHLLSSSDVEKRTLERKVAEEMFEGITREVVEETGIPASFLDEPLFIGISRRVVNVRPTAFFFIKCTLSSSQVAEYYQRAADSFESSHLLMVPQDELLQAGKKMPGCHHGGAALYDMARKILN</sequence>
<dbReference type="PANTHER" id="PTHR31835">
    <property type="entry name" value="URIDINE DIPHOSPHATE GLUCOSE PYROPHOSPHATASE"/>
    <property type="match status" value="1"/>
</dbReference>
<evidence type="ECO:0000256" key="5">
    <source>
        <dbReference type="SAM" id="MobiDB-lite"/>
    </source>
</evidence>
<evidence type="ECO:0000256" key="4">
    <source>
        <dbReference type="ARBA" id="ARBA00022842"/>
    </source>
</evidence>
<comment type="caution">
    <text evidence="7">The sequence shown here is derived from an EMBL/GenBank/DDBJ whole genome shotgun (WGS) entry which is preliminary data.</text>
</comment>
<dbReference type="PANTHER" id="PTHR31835:SF1">
    <property type="entry name" value="URIDINE DIPHOSPHATE GLUCOSE PYROPHOSPHATASE NUDT22"/>
    <property type="match status" value="1"/>
</dbReference>
<dbReference type="Proteomes" id="UP000822688">
    <property type="component" value="Chromosome 3"/>
</dbReference>
<dbReference type="InterPro" id="IPR000086">
    <property type="entry name" value="NUDIX_hydrolase_dom"/>
</dbReference>
<evidence type="ECO:0000313" key="8">
    <source>
        <dbReference type="Proteomes" id="UP000822688"/>
    </source>
</evidence>
<keyword evidence="2" id="KW-0479">Metal-binding</keyword>
<dbReference type="EMBL" id="CM026423">
    <property type="protein sequence ID" value="KAG0583054.1"/>
    <property type="molecule type" value="Genomic_DNA"/>
</dbReference>
<reference evidence="7" key="1">
    <citation type="submission" date="2020-06" db="EMBL/GenBank/DDBJ databases">
        <title>WGS assembly of Ceratodon purpureus strain R40.</title>
        <authorList>
            <person name="Carey S.B."/>
            <person name="Jenkins J."/>
            <person name="Shu S."/>
            <person name="Lovell J.T."/>
            <person name="Sreedasyam A."/>
            <person name="Maumus F."/>
            <person name="Tiley G.P."/>
            <person name="Fernandez-Pozo N."/>
            <person name="Barry K."/>
            <person name="Chen C."/>
            <person name="Wang M."/>
            <person name="Lipzen A."/>
            <person name="Daum C."/>
            <person name="Saski C.A."/>
            <person name="Payton A.C."/>
            <person name="Mcbreen J.C."/>
            <person name="Conrad R.E."/>
            <person name="Kollar L.M."/>
            <person name="Olsson S."/>
            <person name="Huttunen S."/>
            <person name="Landis J.B."/>
            <person name="Wickett N.J."/>
            <person name="Johnson M.G."/>
            <person name="Rensing S.A."/>
            <person name="Grimwood J."/>
            <person name="Schmutz J."/>
            <person name="Mcdaniel S.F."/>
        </authorList>
    </citation>
    <scope>NUCLEOTIDE SEQUENCE</scope>
    <source>
        <strain evidence="7">R40</strain>
    </source>
</reference>
<dbReference type="GO" id="GO:0052751">
    <property type="term" value="F:GDP-mannose hydrolase activity"/>
    <property type="evidence" value="ECO:0007669"/>
    <property type="project" value="TreeGrafter"/>
</dbReference>
<dbReference type="InterPro" id="IPR015797">
    <property type="entry name" value="NUDIX_hydrolase-like_dom_sf"/>
</dbReference>
<feature type="region of interest" description="Disordered" evidence="5">
    <location>
        <begin position="1"/>
        <end position="25"/>
    </location>
</feature>
<organism evidence="7 8">
    <name type="scientific">Ceratodon purpureus</name>
    <name type="common">Fire moss</name>
    <name type="synonym">Dicranum purpureum</name>
    <dbReference type="NCBI Taxonomy" id="3225"/>
    <lineage>
        <taxon>Eukaryota</taxon>
        <taxon>Viridiplantae</taxon>
        <taxon>Streptophyta</taxon>
        <taxon>Embryophyta</taxon>
        <taxon>Bryophyta</taxon>
        <taxon>Bryophytina</taxon>
        <taxon>Bryopsida</taxon>
        <taxon>Dicranidae</taxon>
        <taxon>Pseudoditrichales</taxon>
        <taxon>Ditrichaceae</taxon>
        <taxon>Ceratodon</taxon>
    </lineage>
</organism>
<dbReference type="InterPro" id="IPR055295">
    <property type="entry name" value="NUDT22/NUDT9-like"/>
</dbReference>
<keyword evidence="3" id="KW-0378">Hydrolase</keyword>